<reference evidence="3" key="2">
    <citation type="submission" date="2020-07" db="EMBL/GenBank/DDBJ databases">
        <authorList>
            <person name="Vera ALvarez R."/>
            <person name="Arias-Moreno D.M."/>
            <person name="Jimenez-Jacinto V."/>
            <person name="Jimenez-Bremont J.F."/>
            <person name="Swaminathan K."/>
            <person name="Moose S.P."/>
            <person name="Guerrero-Gonzalez M.L."/>
            <person name="Marino-Ramirez L."/>
            <person name="Landsman D."/>
            <person name="Rodriguez-Kessler M."/>
            <person name="Delgado-Sanchez P."/>
        </authorList>
    </citation>
    <scope>NUCLEOTIDE SEQUENCE</scope>
    <source>
        <tissue evidence="3">Cladode</tissue>
    </source>
</reference>
<dbReference type="AlphaFoldDB" id="A0A7C9DRK7"/>
<reference evidence="3" key="1">
    <citation type="journal article" date="2013" name="J. Plant Res.">
        <title>Effect of fungi and light on seed germination of three Opuntia species from semiarid lands of central Mexico.</title>
        <authorList>
            <person name="Delgado-Sanchez P."/>
            <person name="Jimenez-Bremont J.F."/>
            <person name="Guerrero-Gonzalez Mde L."/>
            <person name="Flores J."/>
        </authorList>
    </citation>
    <scope>NUCLEOTIDE SEQUENCE</scope>
    <source>
        <tissue evidence="3">Cladode</tissue>
    </source>
</reference>
<feature type="chain" id="PRO_5027767873" evidence="2">
    <location>
        <begin position="28"/>
        <end position="189"/>
    </location>
</feature>
<evidence type="ECO:0000313" key="3">
    <source>
        <dbReference type="EMBL" id="MBA4648307.1"/>
    </source>
</evidence>
<accession>A0A7C9DRK7</accession>
<dbReference type="EMBL" id="GISG01155149">
    <property type="protein sequence ID" value="MBA4648307.1"/>
    <property type="molecule type" value="Transcribed_RNA"/>
</dbReference>
<sequence>MRCTIHHKHGWLATSISCLWALRCTRSMNFDSLPLINYPVAKSHISSQTIPASVPIFSLFRSSTTTSAAFFPGARHHHHRREPQKIVHFFLRSMLSLDAAVAAQPVTNLPRVASKSNSVNSGGGGRKEQWGGSNGDHHQAHQWPITRFWRSATTDEAAACRRLFDYCHQCLQVCVATDERVSVVVEGCQ</sequence>
<evidence type="ECO:0000256" key="2">
    <source>
        <dbReference type="SAM" id="SignalP"/>
    </source>
</evidence>
<proteinExistence type="predicted"/>
<evidence type="ECO:0000256" key="1">
    <source>
        <dbReference type="SAM" id="MobiDB-lite"/>
    </source>
</evidence>
<organism evidence="3">
    <name type="scientific">Opuntia streptacantha</name>
    <name type="common">Prickly pear cactus</name>
    <name type="synonym">Opuntia cardona</name>
    <dbReference type="NCBI Taxonomy" id="393608"/>
    <lineage>
        <taxon>Eukaryota</taxon>
        <taxon>Viridiplantae</taxon>
        <taxon>Streptophyta</taxon>
        <taxon>Embryophyta</taxon>
        <taxon>Tracheophyta</taxon>
        <taxon>Spermatophyta</taxon>
        <taxon>Magnoliopsida</taxon>
        <taxon>eudicotyledons</taxon>
        <taxon>Gunneridae</taxon>
        <taxon>Pentapetalae</taxon>
        <taxon>Caryophyllales</taxon>
        <taxon>Cactineae</taxon>
        <taxon>Cactaceae</taxon>
        <taxon>Opuntioideae</taxon>
        <taxon>Opuntia</taxon>
    </lineage>
</organism>
<feature type="compositionally biased region" description="Basic and acidic residues" evidence="1">
    <location>
        <begin position="125"/>
        <end position="139"/>
    </location>
</feature>
<feature type="signal peptide" evidence="2">
    <location>
        <begin position="1"/>
        <end position="27"/>
    </location>
</feature>
<name>A0A7C9DRK7_OPUST</name>
<feature type="region of interest" description="Disordered" evidence="1">
    <location>
        <begin position="113"/>
        <end position="139"/>
    </location>
</feature>
<protein>
    <submittedName>
        <fullName evidence="3">Uncharacterized protein</fullName>
    </submittedName>
</protein>
<keyword evidence="2" id="KW-0732">Signal</keyword>